<dbReference type="PROSITE" id="PS00798">
    <property type="entry name" value="ALDOKETO_REDUCTASE_1"/>
    <property type="match status" value="1"/>
</dbReference>
<dbReference type="HOGENOM" id="CLU_023205_0_0_1"/>
<evidence type="ECO:0000256" key="4">
    <source>
        <dbReference type="PIRSR" id="PIRSR000097-3"/>
    </source>
</evidence>
<dbReference type="Gene3D" id="3.20.20.100">
    <property type="entry name" value="NADP-dependent oxidoreductase domain"/>
    <property type="match status" value="1"/>
</dbReference>
<organism evidence="6 7">
    <name type="scientific">Hypocrea jecorina (strain ATCC 56765 / BCRC 32924 / NRRL 11460 / Rut C-30)</name>
    <name type="common">Trichoderma reesei</name>
    <dbReference type="NCBI Taxonomy" id="1344414"/>
    <lineage>
        <taxon>Eukaryota</taxon>
        <taxon>Fungi</taxon>
        <taxon>Dikarya</taxon>
        <taxon>Ascomycota</taxon>
        <taxon>Pezizomycotina</taxon>
        <taxon>Sordariomycetes</taxon>
        <taxon>Hypocreomycetidae</taxon>
        <taxon>Hypocreales</taxon>
        <taxon>Hypocreaceae</taxon>
        <taxon>Trichoderma</taxon>
    </lineage>
</organism>
<sequence>MQVESPAANKAVNNGHSLPAIGLGTFQGDEGNSKVKEAVKTALQLGYRHIDGASAYGNEREIGEAIKEIGIPRNEIFVTSKLAQTWHKPSDVQRALEVTLKDLQLDYVDLYLMHFIDYDLSRRYPETWQAMEKLVDLGLAGSIGLSNFNILKTKRILSTARIIPVVNQVEIHPYFPQQELFEFSSKHGIILMAHQPLGGRPVGVVLGSDKPFPTADDKINEIATRCGISPAQVCLSWTVQKGIPAVPKSVQLTHMKQNLDLTRISDQDFRTVDQLASERGPVRFLDPSRHLGFDIFDEENDQPLANSAPWDEV</sequence>
<dbReference type="PIRSF" id="PIRSF000097">
    <property type="entry name" value="AKR"/>
    <property type="match status" value="1"/>
</dbReference>
<dbReference type="CDD" id="cd19071">
    <property type="entry name" value="AKR_AKR1-5-like"/>
    <property type="match status" value="1"/>
</dbReference>
<name>A0A024SC67_HYPJR</name>
<evidence type="ECO:0000256" key="2">
    <source>
        <dbReference type="PIRSR" id="PIRSR000097-1"/>
    </source>
</evidence>
<dbReference type="EMBL" id="KI911144">
    <property type="protein sequence ID" value="ETS02899.1"/>
    <property type="molecule type" value="Genomic_DNA"/>
</dbReference>
<dbReference type="PANTHER" id="PTHR11732">
    <property type="entry name" value="ALDO/KETO REDUCTASE"/>
    <property type="match status" value="1"/>
</dbReference>
<dbReference type="GO" id="GO:0016616">
    <property type="term" value="F:oxidoreductase activity, acting on the CH-OH group of donors, NAD or NADP as acceptor"/>
    <property type="evidence" value="ECO:0007669"/>
    <property type="project" value="UniProtKB-ARBA"/>
</dbReference>
<proteinExistence type="predicted"/>
<dbReference type="InterPro" id="IPR036812">
    <property type="entry name" value="NAD(P)_OxRdtase_dom_sf"/>
</dbReference>
<dbReference type="KEGG" id="trr:M419DRAFT_7674"/>
<keyword evidence="1" id="KW-0560">Oxidoreductase</keyword>
<feature type="binding site" evidence="3">
    <location>
        <position position="114"/>
    </location>
    <ligand>
        <name>substrate</name>
    </ligand>
</feature>
<feature type="site" description="Lowers pKa of active site Tyr" evidence="4">
    <location>
        <position position="81"/>
    </location>
</feature>
<dbReference type="InterPro" id="IPR023210">
    <property type="entry name" value="NADP_OxRdtase_dom"/>
</dbReference>
<dbReference type="PRINTS" id="PR00069">
    <property type="entry name" value="ALDKETRDTASE"/>
</dbReference>
<dbReference type="InterPro" id="IPR018170">
    <property type="entry name" value="Aldo/ket_reductase_CS"/>
</dbReference>
<evidence type="ECO:0000313" key="7">
    <source>
        <dbReference type="Proteomes" id="UP000024376"/>
    </source>
</evidence>
<dbReference type="InterPro" id="IPR020471">
    <property type="entry name" value="AKR"/>
</dbReference>
<reference evidence="7" key="1">
    <citation type="journal article" date="2013" name="Ind. Biotechnol.">
        <title>Comparative genomics analysis of Trichoderma reesei strains.</title>
        <authorList>
            <person name="Koike H."/>
            <person name="Aerts A."/>
            <person name="LaButti K."/>
            <person name="Grigoriev I.V."/>
            <person name="Baker S.E."/>
        </authorList>
    </citation>
    <scope>NUCLEOTIDE SEQUENCE [LARGE SCALE GENOMIC DNA]</scope>
    <source>
        <strain evidence="7">ATCC 56765 / BCRC 32924 / NRRL 11460 / Rut C-30</strain>
    </source>
</reference>
<dbReference type="SUPFAM" id="SSF51430">
    <property type="entry name" value="NAD(P)-linked oxidoreductase"/>
    <property type="match status" value="1"/>
</dbReference>
<feature type="domain" description="NADP-dependent oxidoreductase" evidence="5">
    <location>
        <begin position="21"/>
        <end position="275"/>
    </location>
</feature>
<accession>A0A024SC67</accession>
<gene>
    <name evidence="6" type="ORF">M419DRAFT_7674</name>
</gene>
<dbReference type="OrthoDB" id="4892965at2759"/>
<evidence type="ECO:0000259" key="5">
    <source>
        <dbReference type="Pfam" id="PF00248"/>
    </source>
</evidence>
<evidence type="ECO:0000313" key="6">
    <source>
        <dbReference type="EMBL" id="ETS02899.1"/>
    </source>
</evidence>
<protein>
    <submittedName>
        <fullName evidence="6">Aldo/keto reductase</fullName>
    </submittedName>
</protein>
<feature type="active site" description="Proton donor" evidence="2">
    <location>
        <position position="56"/>
    </location>
</feature>
<dbReference type="Proteomes" id="UP000024376">
    <property type="component" value="Unassembled WGS sequence"/>
</dbReference>
<evidence type="ECO:0000256" key="3">
    <source>
        <dbReference type="PIRSR" id="PIRSR000097-2"/>
    </source>
</evidence>
<dbReference type="Pfam" id="PF00248">
    <property type="entry name" value="Aldo_ket_red"/>
    <property type="match status" value="1"/>
</dbReference>
<dbReference type="FunFam" id="3.20.20.100:FF:000002">
    <property type="entry name" value="2,5-diketo-D-gluconic acid reductase A"/>
    <property type="match status" value="1"/>
</dbReference>
<dbReference type="AlphaFoldDB" id="A0A024SC67"/>
<evidence type="ECO:0000256" key="1">
    <source>
        <dbReference type="ARBA" id="ARBA00023002"/>
    </source>
</evidence>